<evidence type="ECO:0000256" key="4">
    <source>
        <dbReference type="ARBA" id="ARBA00023159"/>
    </source>
</evidence>
<dbReference type="SUPFAM" id="SSF54171">
    <property type="entry name" value="DNA-binding domain"/>
    <property type="match status" value="1"/>
</dbReference>
<reference evidence="9 10" key="1">
    <citation type="journal article" date="2011" name="Science">
        <title>The Selaginella genome identifies genetic changes associated with the evolution of vascular plants.</title>
        <authorList>
            <person name="Banks J.A."/>
            <person name="Nishiyama T."/>
            <person name="Hasebe M."/>
            <person name="Bowman J.L."/>
            <person name="Gribskov M."/>
            <person name="dePamphilis C."/>
            <person name="Albert V.A."/>
            <person name="Aono N."/>
            <person name="Aoyama T."/>
            <person name="Ambrose B.A."/>
            <person name="Ashton N.W."/>
            <person name="Axtell M.J."/>
            <person name="Barker E."/>
            <person name="Barker M.S."/>
            <person name="Bennetzen J.L."/>
            <person name="Bonawitz N.D."/>
            <person name="Chapple C."/>
            <person name="Cheng C."/>
            <person name="Correa L.G."/>
            <person name="Dacre M."/>
            <person name="DeBarry J."/>
            <person name="Dreyer I."/>
            <person name="Elias M."/>
            <person name="Engstrom E.M."/>
            <person name="Estelle M."/>
            <person name="Feng L."/>
            <person name="Finet C."/>
            <person name="Floyd S.K."/>
            <person name="Frommer W.B."/>
            <person name="Fujita T."/>
            <person name="Gramzow L."/>
            <person name="Gutensohn M."/>
            <person name="Harholt J."/>
            <person name="Hattori M."/>
            <person name="Heyl A."/>
            <person name="Hirai T."/>
            <person name="Hiwatashi Y."/>
            <person name="Ishikawa M."/>
            <person name="Iwata M."/>
            <person name="Karol K.G."/>
            <person name="Koehler B."/>
            <person name="Kolukisaoglu U."/>
            <person name="Kubo M."/>
            <person name="Kurata T."/>
            <person name="Lalonde S."/>
            <person name="Li K."/>
            <person name="Li Y."/>
            <person name="Litt A."/>
            <person name="Lyons E."/>
            <person name="Manning G."/>
            <person name="Maruyama T."/>
            <person name="Michael T.P."/>
            <person name="Mikami K."/>
            <person name="Miyazaki S."/>
            <person name="Morinaga S."/>
            <person name="Murata T."/>
            <person name="Mueller-Roeber B."/>
            <person name="Nelson D.R."/>
            <person name="Obara M."/>
            <person name="Oguri Y."/>
            <person name="Olmstead R.G."/>
            <person name="Onodera N."/>
            <person name="Petersen B.L."/>
            <person name="Pils B."/>
            <person name="Prigge M."/>
            <person name="Rensing S.A."/>
            <person name="Riano-Pachon D.M."/>
            <person name="Roberts A.W."/>
            <person name="Sato Y."/>
            <person name="Scheller H.V."/>
            <person name="Schulz B."/>
            <person name="Schulz C."/>
            <person name="Shakirov E.V."/>
            <person name="Shibagaki N."/>
            <person name="Shinohara N."/>
            <person name="Shippen D.E."/>
            <person name="Soerensen I."/>
            <person name="Sotooka R."/>
            <person name="Sugimoto N."/>
            <person name="Sugita M."/>
            <person name="Sumikawa N."/>
            <person name="Tanurdzic M."/>
            <person name="Theissen G."/>
            <person name="Ulvskov P."/>
            <person name="Wakazuki S."/>
            <person name="Weng J.K."/>
            <person name="Willats W.W."/>
            <person name="Wipf D."/>
            <person name="Wolf P.G."/>
            <person name="Yang L."/>
            <person name="Zimmer A.D."/>
            <person name="Zhu Q."/>
            <person name="Mitros T."/>
            <person name="Hellsten U."/>
            <person name="Loque D."/>
            <person name="Otillar R."/>
            <person name="Salamov A."/>
            <person name="Schmutz J."/>
            <person name="Shapiro H."/>
            <person name="Lindquist E."/>
            <person name="Lucas S."/>
            <person name="Rokhsar D."/>
            <person name="Grigoriev I.V."/>
        </authorList>
    </citation>
    <scope>NUCLEOTIDE SEQUENCE [LARGE SCALE GENOMIC DNA]</scope>
</reference>
<evidence type="ECO:0000256" key="1">
    <source>
        <dbReference type="ARBA" id="ARBA00004123"/>
    </source>
</evidence>
<dbReference type="AlphaFoldDB" id="D8SV75"/>
<keyword evidence="10" id="KW-1185">Reference proteome</keyword>
<evidence type="ECO:0000256" key="5">
    <source>
        <dbReference type="ARBA" id="ARBA00023163"/>
    </source>
</evidence>
<dbReference type="InterPro" id="IPR036955">
    <property type="entry name" value="AP2/ERF_dom_sf"/>
</dbReference>
<dbReference type="EMBL" id="GL377644">
    <property type="protein sequence ID" value="EFJ11826.1"/>
    <property type="molecule type" value="Genomic_DNA"/>
</dbReference>
<evidence type="ECO:0000259" key="8">
    <source>
        <dbReference type="PROSITE" id="PS51032"/>
    </source>
</evidence>
<gene>
    <name evidence="9" type="ORF">SELMODRAFT_125385</name>
</gene>
<dbReference type="InParanoid" id="D8SV75"/>
<dbReference type="Gene3D" id="3.30.730.10">
    <property type="entry name" value="AP2/ERF domain"/>
    <property type="match status" value="1"/>
</dbReference>
<dbReference type="GO" id="GO:0003700">
    <property type="term" value="F:DNA-binding transcription factor activity"/>
    <property type="evidence" value="ECO:0007669"/>
    <property type="project" value="InterPro"/>
</dbReference>
<dbReference type="PANTHER" id="PTHR31985">
    <property type="entry name" value="ETHYLENE-RESPONSIVE TRANSCRIPTION FACTOR ERF042-RELATED"/>
    <property type="match status" value="1"/>
</dbReference>
<dbReference type="CDD" id="cd00018">
    <property type="entry name" value="AP2"/>
    <property type="match status" value="1"/>
</dbReference>
<dbReference type="FunCoup" id="D8SV75">
    <property type="interactions" value="173"/>
</dbReference>
<evidence type="ECO:0000313" key="10">
    <source>
        <dbReference type="Proteomes" id="UP000001514"/>
    </source>
</evidence>
<comment type="similarity">
    <text evidence="7">Belongs to the AP2/ERF transcription factor family. ERF subfamily.</text>
</comment>
<keyword evidence="6" id="KW-0539">Nucleus</keyword>
<name>D8SV75_SELML</name>
<sequence length="184" mass="20413">MEEAKEKPSFGSSGAHHRVYRGVRRRSWGKWVSEIREPKKKSRIWLGSFPTPEMAARAHDVAALSLKGDAALLNFPESADSLPRPSALSPKAIQEAAVAAAFAFVEDHTKNEEFQDTSTTSTATTVINYVDEDLVFMMPSVMLSHMAQALLVAPPPMWEGGLSVVEVEVDEEIRLWNFEELNLS</sequence>
<dbReference type="OMA" id="SAMASTW"/>
<keyword evidence="4" id="KW-0010">Activator</keyword>
<dbReference type="FunFam" id="3.30.730.10:FF:000001">
    <property type="entry name" value="Ethylene-responsive transcription factor 2"/>
    <property type="match status" value="1"/>
</dbReference>
<dbReference type="Pfam" id="PF00847">
    <property type="entry name" value="AP2"/>
    <property type="match status" value="1"/>
</dbReference>
<evidence type="ECO:0000256" key="6">
    <source>
        <dbReference type="ARBA" id="ARBA00023242"/>
    </source>
</evidence>
<evidence type="ECO:0000256" key="3">
    <source>
        <dbReference type="ARBA" id="ARBA00023125"/>
    </source>
</evidence>
<dbReference type="GO" id="GO:0005634">
    <property type="term" value="C:nucleus"/>
    <property type="evidence" value="ECO:0007669"/>
    <property type="project" value="UniProtKB-SubCell"/>
</dbReference>
<keyword evidence="2" id="KW-0805">Transcription regulation</keyword>
<dbReference type="InterPro" id="IPR001471">
    <property type="entry name" value="AP2/ERF_dom"/>
</dbReference>
<dbReference type="PRINTS" id="PR00367">
    <property type="entry name" value="ETHRSPELEMNT"/>
</dbReference>
<comment type="subcellular location">
    <subcellularLocation>
        <location evidence="1">Nucleus</location>
    </subcellularLocation>
</comment>
<evidence type="ECO:0000313" key="9">
    <source>
        <dbReference type="EMBL" id="EFJ11826.1"/>
    </source>
</evidence>
<dbReference type="GO" id="GO:0003677">
    <property type="term" value="F:DNA binding"/>
    <property type="evidence" value="ECO:0007669"/>
    <property type="project" value="UniProtKB-KW"/>
</dbReference>
<dbReference type="Proteomes" id="UP000001514">
    <property type="component" value="Unassembled WGS sequence"/>
</dbReference>
<dbReference type="Gramene" id="EFJ11826">
    <property type="protein sequence ID" value="EFJ11826"/>
    <property type="gene ID" value="SELMODRAFT_125385"/>
</dbReference>
<dbReference type="eggNOG" id="ENOG502RNX7">
    <property type="taxonomic scope" value="Eukaryota"/>
</dbReference>
<feature type="domain" description="AP2/ERF" evidence="8">
    <location>
        <begin position="19"/>
        <end position="76"/>
    </location>
</feature>
<proteinExistence type="inferred from homology"/>
<dbReference type="HOGENOM" id="CLU_063331_1_1_1"/>
<dbReference type="SMART" id="SM00380">
    <property type="entry name" value="AP2"/>
    <property type="match status" value="1"/>
</dbReference>
<dbReference type="PANTHER" id="PTHR31985:SF292">
    <property type="entry name" value="AP2_ERF DOMAIN-CONTAINING PROTEIN"/>
    <property type="match status" value="1"/>
</dbReference>
<evidence type="ECO:0000256" key="2">
    <source>
        <dbReference type="ARBA" id="ARBA00023015"/>
    </source>
</evidence>
<evidence type="ECO:0000256" key="7">
    <source>
        <dbReference type="ARBA" id="ARBA00024343"/>
    </source>
</evidence>
<dbReference type="InterPro" id="IPR016177">
    <property type="entry name" value="DNA-bd_dom_sf"/>
</dbReference>
<protein>
    <recommendedName>
        <fullName evidence="8">AP2/ERF domain-containing protein</fullName>
    </recommendedName>
</protein>
<dbReference type="PROSITE" id="PS51032">
    <property type="entry name" value="AP2_ERF"/>
    <property type="match status" value="1"/>
</dbReference>
<organism evidence="10">
    <name type="scientific">Selaginella moellendorffii</name>
    <name type="common">Spikemoss</name>
    <dbReference type="NCBI Taxonomy" id="88036"/>
    <lineage>
        <taxon>Eukaryota</taxon>
        <taxon>Viridiplantae</taxon>
        <taxon>Streptophyta</taxon>
        <taxon>Embryophyta</taxon>
        <taxon>Tracheophyta</taxon>
        <taxon>Lycopodiopsida</taxon>
        <taxon>Selaginellales</taxon>
        <taxon>Selaginellaceae</taxon>
        <taxon>Selaginella</taxon>
    </lineage>
</organism>
<keyword evidence="3" id="KW-0238">DNA-binding</keyword>
<keyword evidence="5" id="KW-0804">Transcription</keyword>
<dbReference type="InterPro" id="IPR051032">
    <property type="entry name" value="AP2/ERF_TF_ERF_subfamily"/>
</dbReference>
<accession>D8SV75</accession>
<dbReference type="KEGG" id="smo:SELMODRAFT_125385"/>